<evidence type="ECO:0000313" key="1">
    <source>
        <dbReference type="EMBL" id="MDE1347246.1"/>
    </source>
</evidence>
<comment type="caution">
    <text evidence="1">The sequence shown here is derived from an EMBL/GenBank/DDBJ whole genome shotgun (WGS) entry which is preliminary data.</text>
</comment>
<organism evidence="1 2">
    <name type="scientific">Vibrio aestuarianus</name>
    <dbReference type="NCBI Taxonomy" id="28171"/>
    <lineage>
        <taxon>Bacteria</taxon>
        <taxon>Pseudomonadati</taxon>
        <taxon>Pseudomonadota</taxon>
        <taxon>Gammaproteobacteria</taxon>
        <taxon>Vibrionales</taxon>
        <taxon>Vibrionaceae</taxon>
        <taxon>Vibrio</taxon>
    </lineage>
</organism>
<evidence type="ECO:0000313" key="2">
    <source>
        <dbReference type="Proteomes" id="UP001140978"/>
    </source>
</evidence>
<dbReference type="Proteomes" id="UP001140978">
    <property type="component" value="Unassembled WGS sequence"/>
</dbReference>
<reference evidence="1" key="1">
    <citation type="submission" date="2022-02" db="EMBL/GenBank/DDBJ databases">
        <title>Emergence and expansion in Europe of a Vibrio aestuarianus clonal complex pathogenic for oysters.</title>
        <authorList>
            <person name="Mesnil A."/>
            <person name="Travers M.-A."/>
        </authorList>
    </citation>
    <scope>NUCLEOTIDE SEQUENCE</scope>
    <source>
        <strain evidence="1">19_064_15T1</strain>
    </source>
</reference>
<proteinExistence type="predicted"/>
<sequence length="81" mass="9243">MDNATLRRCHFRSKTSNQLQVIWVYTELSTPESNKLTLSVGVTSLKVDADNIDNILHRAYQLLYKTKISKDFEVITGVSEP</sequence>
<dbReference type="EMBL" id="JAKNAX010000033">
    <property type="protein sequence ID" value="MDE1347246.1"/>
    <property type="molecule type" value="Genomic_DNA"/>
</dbReference>
<protein>
    <submittedName>
        <fullName evidence="1">Uncharacterized protein</fullName>
    </submittedName>
</protein>
<accession>A0A9X4F8Z2</accession>
<dbReference type="AlphaFoldDB" id="A0A9X4F8Z2"/>
<gene>
    <name evidence="1" type="ORF">L9X51_12480</name>
</gene>
<name>A0A9X4F8Z2_9VIBR</name>